<feature type="region of interest" description="Disordered" evidence="30">
    <location>
        <begin position="1684"/>
        <end position="1716"/>
    </location>
</feature>
<dbReference type="GO" id="GO:0000281">
    <property type="term" value="P:mitotic cytokinesis"/>
    <property type="evidence" value="ECO:0007669"/>
    <property type="project" value="TreeGrafter"/>
</dbReference>
<keyword evidence="18" id="KW-0460">Magnesium</keyword>
<evidence type="ECO:0000256" key="7">
    <source>
        <dbReference type="ARBA" id="ARBA00022475"/>
    </source>
</evidence>
<dbReference type="GO" id="GO:1901888">
    <property type="term" value="P:regulation of cell junction assembly"/>
    <property type="evidence" value="ECO:0007669"/>
    <property type="project" value="TreeGrafter"/>
</dbReference>
<dbReference type="SUPFAM" id="SSF56112">
    <property type="entry name" value="Protein kinase-like (PK-like)"/>
    <property type="match status" value="1"/>
</dbReference>
<feature type="compositionally biased region" description="Low complexity" evidence="30">
    <location>
        <begin position="1396"/>
        <end position="1418"/>
    </location>
</feature>
<evidence type="ECO:0000256" key="26">
    <source>
        <dbReference type="ARBA" id="ARBA00082807"/>
    </source>
</evidence>
<evidence type="ECO:0000256" key="15">
    <source>
        <dbReference type="ARBA" id="ARBA00022777"/>
    </source>
</evidence>
<feature type="compositionally biased region" description="Low complexity" evidence="30">
    <location>
        <begin position="1640"/>
        <end position="1662"/>
    </location>
</feature>
<evidence type="ECO:0000256" key="23">
    <source>
        <dbReference type="ARBA" id="ARBA00065158"/>
    </source>
</evidence>
<feature type="compositionally biased region" description="Low complexity" evidence="30">
    <location>
        <begin position="1440"/>
        <end position="1463"/>
    </location>
</feature>
<feature type="coiled-coil region" evidence="29">
    <location>
        <begin position="963"/>
        <end position="990"/>
    </location>
</feature>
<evidence type="ECO:0000259" key="34">
    <source>
        <dbReference type="PROSITE" id="PS51285"/>
    </source>
</evidence>
<dbReference type="FunFam" id="1.10.510.10:FF:000047">
    <property type="entry name" value="Rho-associated protein kinase 1"/>
    <property type="match status" value="1"/>
</dbReference>
<organism evidence="36 37">
    <name type="scientific">Arctia plantaginis</name>
    <name type="common">Wood tiger moth</name>
    <name type="synonym">Phalaena plantaginis</name>
    <dbReference type="NCBI Taxonomy" id="874455"/>
    <lineage>
        <taxon>Eukaryota</taxon>
        <taxon>Metazoa</taxon>
        <taxon>Ecdysozoa</taxon>
        <taxon>Arthropoda</taxon>
        <taxon>Hexapoda</taxon>
        <taxon>Insecta</taxon>
        <taxon>Pterygota</taxon>
        <taxon>Neoptera</taxon>
        <taxon>Endopterygota</taxon>
        <taxon>Lepidoptera</taxon>
        <taxon>Glossata</taxon>
        <taxon>Ditrysia</taxon>
        <taxon>Noctuoidea</taxon>
        <taxon>Erebidae</taxon>
        <taxon>Arctiinae</taxon>
        <taxon>Arctia</taxon>
    </lineage>
</organism>
<dbReference type="InterPro" id="IPR017441">
    <property type="entry name" value="Protein_kinase_ATP_BS"/>
</dbReference>
<dbReference type="CDD" id="cd20813">
    <property type="entry name" value="C1_ROCK"/>
    <property type="match status" value="1"/>
</dbReference>
<dbReference type="PROSITE" id="PS51285">
    <property type="entry name" value="AGC_KINASE_CTER"/>
    <property type="match status" value="1"/>
</dbReference>
<dbReference type="CDD" id="cd05596">
    <property type="entry name" value="STKc_ROCK"/>
    <property type="match status" value="1"/>
</dbReference>
<feature type="domain" description="AGC-kinase C-terminal" evidence="34">
    <location>
        <begin position="341"/>
        <end position="411"/>
    </location>
</feature>
<evidence type="ECO:0000256" key="21">
    <source>
        <dbReference type="ARBA" id="ARBA00023212"/>
    </source>
</evidence>
<evidence type="ECO:0000256" key="2">
    <source>
        <dbReference type="ARBA" id="ARBA00004236"/>
    </source>
</evidence>
<feature type="compositionally biased region" description="Low complexity" evidence="30">
    <location>
        <begin position="1549"/>
        <end position="1572"/>
    </location>
</feature>
<feature type="domain" description="Protein kinase" evidence="32">
    <location>
        <begin position="78"/>
        <end position="340"/>
    </location>
</feature>
<comment type="subcellular location">
    <subcellularLocation>
        <location evidence="2">Cell membrane</location>
    </subcellularLocation>
    <subcellularLocation>
        <location evidence="4">Cleavage furrow</location>
    </subcellularLocation>
    <subcellularLocation>
        <location evidence="3">Cytoplasm</location>
        <location evidence="3">Cytoskeleton</location>
    </subcellularLocation>
</comment>
<dbReference type="Gene3D" id="3.30.200.20">
    <property type="entry name" value="Phosphorylase Kinase, domain 1"/>
    <property type="match status" value="1"/>
</dbReference>
<dbReference type="FunFam" id="2.30.29.30:FF:000308">
    <property type="entry name" value="Rho-associated protein kinase 1"/>
    <property type="match status" value="1"/>
</dbReference>
<dbReference type="InterPro" id="IPR050839">
    <property type="entry name" value="Rho-assoc_Ser/Thr_Kinase"/>
</dbReference>
<evidence type="ECO:0000313" key="37">
    <source>
        <dbReference type="Proteomes" id="UP000494256"/>
    </source>
</evidence>
<keyword evidence="16" id="KW-0862">Zinc</keyword>
<evidence type="ECO:0000256" key="6">
    <source>
        <dbReference type="ARBA" id="ARBA00012513"/>
    </source>
</evidence>
<dbReference type="PROSITE" id="PS51859">
    <property type="entry name" value="RHO_BD"/>
    <property type="match status" value="1"/>
</dbReference>
<dbReference type="GO" id="GO:0030866">
    <property type="term" value="P:cortical actin cytoskeleton organization"/>
    <property type="evidence" value="ECO:0007669"/>
    <property type="project" value="TreeGrafter"/>
</dbReference>
<evidence type="ECO:0000313" key="36">
    <source>
        <dbReference type="EMBL" id="CAB3230587.1"/>
    </source>
</evidence>
<dbReference type="PANTHER" id="PTHR22988">
    <property type="entry name" value="MYOTONIC DYSTROPHY S/T KINASE-RELATED"/>
    <property type="match status" value="1"/>
</dbReference>
<dbReference type="Pfam" id="PF00069">
    <property type="entry name" value="Pkinase"/>
    <property type="match status" value="1"/>
</dbReference>
<dbReference type="GO" id="GO:0007266">
    <property type="term" value="P:Rho protein signal transduction"/>
    <property type="evidence" value="ECO:0007669"/>
    <property type="project" value="UniProtKB-UniRule"/>
</dbReference>
<dbReference type="SUPFAM" id="SSF57889">
    <property type="entry name" value="Cysteine-rich domain"/>
    <property type="match status" value="1"/>
</dbReference>
<evidence type="ECO:0000256" key="14">
    <source>
        <dbReference type="ARBA" id="ARBA00022771"/>
    </source>
</evidence>
<dbReference type="GO" id="GO:0008270">
    <property type="term" value="F:zinc ion binding"/>
    <property type="evidence" value="ECO:0007669"/>
    <property type="project" value="UniProtKB-KW"/>
</dbReference>
<evidence type="ECO:0000259" key="33">
    <source>
        <dbReference type="PROSITE" id="PS50081"/>
    </source>
</evidence>
<evidence type="ECO:0000256" key="22">
    <source>
        <dbReference type="ARBA" id="ARBA00053856"/>
    </source>
</evidence>
<dbReference type="PROSITE" id="PS00107">
    <property type="entry name" value="PROTEIN_KINASE_ATP"/>
    <property type="match status" value="1"/>
</dbReference>
<dbReference type="CDD" id="cd22250">
    <property type="entry name" value="ROCK_SBD"/>
    <property type="match status" value="1"/>
</dbReference>
<evidence type="ECO:0000256" key="16">
    <source>
        <dbReference type="ARBA" id="ARBA00022833"/>
    </source>
</evidence>
<keyword evidence="20" id="KW-0472">Membrane</keyword>
<feature type="region of interest" description="Disordered" evidence="30">
    <location>
        <begin position="1640"/>
        <end position="1668"/>
    </location>
</feature>
<evidence type="ECO:0000256" key="27">
    <source>
        <dbReference type="PROSITE-ProRule" id="PRU01206"/>
    </source>
</evidence>
<keyword evidence="12" id="KW-0479">Metal-binding</keyword>
<dbReference type="PROSITE" id="PS50081">
    <property type="entry name" value="ZF_DAG_PE_2"/>
    <property type="match status" value="1"/>
</dbReference>
<dbReference type="Gene3D" id="1.20.5.730">
    <property type="entry name" value="Single helix bin"/>
    <property type="match status" value="1"/>
</dbReference>
<evidence type="ECO:0000256" key="9">
    <source>
        <dbReference type="ARBA" id="ARBA00022527"/>
    </source>
</evidence>
<dbReference type="SMART" id="SM00220">
    <property type="entry name" value="S_TKc"/>
    <property type="match status" value="1"/>
</dbReference>
<gene>
    <name evidence="36" type="ORF">APLA_LOCUS4655</name>
</gene>
<feature type="compositionally biased region" description="Low complexity" evidence="30">
    <location>
        <begin position="1507"/>
        <end position="1520"/>
    </location>
</feature>
<keyword evidence="14" id="KW-0863">Zinc-finger</keyword>
<evidence type="ECO:0000256" key="28">
    <source>
        <dbReference type="PROSITE-ProRule" id="PRU10141"/>
    </source>
</evidence>
<dbReference type="GO" id="GO:0005524">
    <property type="term" value="F:ATP binding"/>
    <property type="evidence" value="ECO:0007669"/>
    <property type="project" value="UniProtKB-UniRule"/>
</dbReference>
<dbReference type="Pfam" id="PF25346">
    <property type="entry name" value="PH_MRCK"/>
    <property type="match status" value="1"/>
</dbReference>
<keyword evidence="21" id="KW-0206">Cytoskeleton</keyword>
<keyword evidence="19 27" id="KW-0175">Coiled coil</keyword>
<dbReference type="PROSITE" id="PS50011">
    <property type="entry name" value="PROTEIN_KINASE_DOM"/>
    <property type="match status" value="1"/>
</dbReference>
<evidence type="ECO:0000256" key="30">
    <source>
        <dbReference type="SAM" id="MobiDB-lite"/>
    </source>
</evidence>
<sequence length="1846" mass="205191">MDAVKDEERLRRLRALEERLCDPRSTGNVDCLLDTVTALVSDCDHPAIRRMKNVEAYASRYEVFASDIIDLRMKAADFDLIKVIGRGAFGEVQLVRHKSTRQVYAMKLLSKVEMIKRSDSTFFWEERHIMAHANSEWILKLHFAFQDHKYLYMVMDYMPGGDLVSLMSNYDIPEKWAKFYTMEIVLALDVIHGMGFVHRDVKPDNMLIDKYGHLKLADFGTCMRMGIDGLVRASNAVGTPDYISPEVLQSQNGEGVYGRECDWWAVGIFLYEMLIGDPPFYADSLVGTYGKIMDHRNSLQFPDDVEISKEAKSLIRGLLTDRTKRLGKNSVDEIKQHPFFINDQWSFENLRDSVPPVVPELSSDDDTRNFDDMEKSDALDESFPVPKAFVGNHLPFVGFTYNGDYQLCSRGLKAADVVDTISNNHVNNLNVGSEAILQLEKLLERERDGRRKLEDTQVTLCAQLEELSQRDARHKKVIADTDKELALLRHDLKELQRKADVEAETRRKAEFNFNEAKRRLDEEQSKRAKEISNLQNYNDKINVLEMQLTEMREKLKQEAEAAAKSRKQAAELTAAQAAAAAVNDGTVASLRAQRDALERERCTLTEELAVTKAAKQRSEASVAESTNRLNAAHAELERAATRLNQTVADNRQLSERVSSLEKECASLAHELRAAQHLYQQELRAHQDTQRSQLLSKQEANLELVKALQSKLNEEKGARQRSESACQEKERQMSMLSVDYRQMQQRLQKLEGEHRQESEKAVGLAAALEQERAARLSVSSEVAAAEAAARAAQAERDARARDLQAVRAALLDTSEKLAAASAERDMHRERSEELRLQLETEQHYCFMYKSQANDLRLMLDENTRAACDAEQERSSLLHQLQLAIARADSEAIARSIAEETVGELEKEKTMKELEMRDAAAQHRSELAARDALVQGLQDRDHENRATIDLQRKEADELRRSGTALAERVATLQRLQEEVDRLNKKVKSETMLKQQAVNKLAEIMNRKDMNLATAKTKNKSVRKDKDYRKLQQELTREKEKFDQHILKLQRDLQDCQQQLLDEQSTRMRLAMEVDSKDAEIEQLKEKLAALTSETASQSSADAEDGETEQTLEGWLSIPFKQNIRRHGWKKQYVVVSSKKIIFYNSENDKQNTTDPVMILDLSKVFHVRSVTQGDVIRAEAKDIPRIFQLLYAGEGEARRPGDSADAPPDATDHHGNTVQHKGHDLVSITYHIPTACEVCTRPLWHMFRPPQAYECRRCRMKIHAEHVSEGDGVAACKLHADRARELLLLAPAAGDQRRWVARLARRVQRYGYRAAHHTNHDHTKLSPSAPHQPRPHQALAQVTRATDPLTALATTPLGGAPRPPRAALRVPRSAPHQPRPHQALAQVTRATDPLTALATTPLGGAPRPPRAALRVPRSAPHQPRPHQALAQVTRATDPLTALATTPLGGAPRPPRAALRVPRSASHQPRPHQALAQVTRATDPLTALATTPLGGRASPAACSATALATTPLGGAPRPPRAALQVPRSAPHQPRPHQALAQVTRATDPLTALATTPLGGAPRPPRAALRVPRSAPHQPRPHQALAQVTRATDPLTALATTPLGGAPRPPRAALRVPRSAPHQPRPHQALAQVTRATDPLTALATTPLGGAPRPPRAALRVPRSAPHQPRPHQALAQVTRATDPLTALATTPLGGAPRPPRAALRVPRSTPHQPRPHQALAQVTRATDPLTALATTPLGGAPRPPRAALRVPRSAPHQPRPHQALAQVTRATDPLTALATTPLGGAPRPPRAALRVPRSAPHQPRPHQALAQGLDAVKPEVCVHERIPAQLYVAGQRVPAAAVSRSPSTH</sequence>
<comment type="function">
    <text evidence="22">Negatively regulates mel-11 to relieve the inhibition of mlc-4, allowing contraction of the circumferentially oriented microfilaments in epidermal cells and thereby regulating myosin II contractility during spermathecal contraction, cleavage furrow contraction in early embryos, and embryonic elongation and morphogenesis. Required for P-cell migration. May also play a role in oocyte cellularization.</text>
</comment>
<keyword evidence="13 28" id="KW-0547">Nucleotide-binding</keyword>
<evidence type="ECO:0000256" key="10">
    <source>
        <dbReference type="ARBA" id="ARBA00022553"/>
    </source>
</evidence>
<dbReference type="InterPro" id="IPR057529">
    <property type="entry name" value="MRCK/ROCK_PH"/>
</dbReference>
<feature type="region of interest" description="Disordered" evidence="30">
    <location>
        <begin position="1595"/>
        <end position="1623"/>
    </location>
</feature>
<dbReference type="GO" id="GO:0072518">
    <property type="term" value="F:Rho-dependent protein serine/threonine kinase activity"/>
    <property type="evidence" value="ECO:0007669"/>
    <property type="project" value="TreeGrafter"/>
</dbReference>
<dbReference type="GO" id="GO:0048598">
    <property type="term" value="P:embryonic morphogenesis"/>
    <property type="evidence" value="ECO:0007669"/>
    <property type="project" value="TreeGrafter"/>
</dbReference>
<dbReference type="GO" id="GO:0005856">
    <property type="term" value="C:cytoskeleton"/>
    <property type="evidence" value="ECO:0007669"/>
    <property type="project" value="UniProtKB-SubCell"/>
</dbReference>
<evidence type="ECO:0000259" key="32">
    <source>
        <dbReference type="PROSITE" id="PS50011"/>
    </source>
</evidence>
<dbReference type="PROSITE" id="PS50003">
    <property type="entry name" value="PH_DOMAIN"/>
    <property type="match status" value="1"/>
</dbReference>
<feature type="region of interest" description="Disordered" evidence="30">
    <location>
        <begin position="1440"/>
        <end position="1479"/>
    </location>
</feature>
<dbReference type="InterPro" id="IPR001849">
    <property type="entry name" value="PH_domain"/>
</dbReference>
<feature type="region of interest" description="Disordered" evidence="30">
    <location>
        <begin position="1314"/>
        <end position="1335"/>
    </location>
</feature>
<feature type="region of interest" description="Disordered" evidence="30">
    <location>
        <begin position="1549"/>
        <end position="1578"/>
    </location>
</feature>
<evidence type="ECO:0000256" key="5">
    <source>
        <dbReference type="ARBA" id="ARBA00009903"/>
    </source>
</evidence>
<dbReference type="Proteomes" id="UP000494256">
    <property type="component" value="Unassembled WGS sequence"/>
</dbReference>
<dbReference type="InterPro" id="IPR000719">
    <property type="entry name" value="Prot_kinase_dom"/>
</dbReference>
<feature type="domain" description="PH" evidence="31">
    <location>
        <begin position="1106"/>
        <end position="1306"/>
    </location>
</feature>
<feature type="coiled-coil region" evidence="29">
    <location>
        <begin position="436"/>
        <end position="575"/>
    </location>
</feature>
<dbReference type="GO" id="GO:0032154">
    <property type="term" value="C:cleavage furrow"/>
    <property type="evidence" value="ECO:0007669"/>
    <property type="project" value="UniProtKB-SubCell"/>
</dbReference>
<keyword evidence="17 28" id="KW-0067">ATP-binding</keyword>
<dbReference type="CDD" id="cd01242">
    <property type="entry name" value="PH_ROCK"/>
    <property type="match status" value="1"/>
</dbReference>
<evidence type="ECO:0000256" key="12">
    <source>
        <dbReference type="ARBA" id="ARBA00022723"/>
    </source>
</evidence>
<evidence type="ECO:0000256" key="25">
    <source>
        <dbReference type="ARBA" id="ARBA00079005"/>
    </source>
</evidence>
<feature type="region of interest" description="Disordered" evidence="30">
    <location>
        <begin position="1730"/>
        <end position="1758"/>
    </location>
</feature>
<comment type="subunit">
    <text evidence="23">Interacts with rho-1.</text>
</comment>
<feature type="region of interest" description="Disordered" evidence="30">
    <location>
        <begin position="1396"/>
        <end position="1427"/>
    </location>
</feature>
<proteinExistence type="inferred from homology"/>
<evidence type="ECO:0000259" key="31">
    <source>
        <dbReference type="PROSITE" id="PS50003"/>
    </source>
</evidence>
<feature type="binding site" evidence="28">
    <location>
        <position position="107"/>
    </location>
    <ligand>
        <name>ATP</name>
        <dbReference type="ChEBI" id="CHEBI:30616"/>
    </ligand>
</feature>
<feature type="compositionally biased region" description="Low complexity" evidence="30">
    <location>
        <begin position="1351"/>
        <end position="1373"/>
    </location>
</feature>
<keyword evidence="11" id="KW-0808">Transferase</keyword>
<dbReference type="InterPro" id="IPR046349">
    <property type="entry name" value="C1-like_sf"/>
</dbReference>
<dbReference type="GO" id="GO:0005737">
    <property type="term" value="C:cytoplasm"/>
    <property type="evidence" value="ECO:0007669"/>
    <property type="project" value="TreeGrafter"/>
</dbReference>
<feature type="compositionally biased region" description="Low complexity" evidence="30">
    <location>
        <begin position="1595"/>
        <end position="1617"/>
    </location>
</feature>
<dbReference type="InterPro" id="IPR011009">
    <property type="entry name" value="Kinase-like_dom_sf"/>
</dbReference>
<feature type="region of interest" description="Disordered" evidence="30">
    <location>
        <begin position="1351"/>
        <end position="1379"/>
    </location>
</feature>
<dbReference type="PROSITE" id="PS00108">
    <property type="entry name" value="PROTEIN_KINASE_ST"/>
    <property type="match status" value="1"/>
</dbReference>
<feature type="region of interest" description="Disordered" evidence="30">
    <location>
        <begin position="1507"/>
        <end position="1536"/>
    </location>
</feature>
<feature type="compositionally biased region" description="Low complexity" evidence="30">
    <location>
        <begin position="1730"/>
        <end position="1752"/>
    </location>
</feature>
<evidence type="ECO:0000256" key="17">
    <source>
        <dbReference type="ARBA" id="ARBA00022840"/>
    </source>
</evidence>
<dbReference type="SUPFAM" id="SSF50729">
    <property type="entry name" value="PH domain-like"/>
    <property type="match status" value="1"/>
</dbReference>
<evidence type="ECO:0000256" key="3">
    <source>
        <dbReference type="ARBA" id="ARBA00004245"/>
    </source>
</evidence>
<comment type="similarity">
    <text evidence="5">Belongs to the protein kinase superfamily. AGC Ser/Thr protein kinase family.</text>
</comment>
<evidence type="ECO:0000259" key="35">
    <source>
        <dbReference type="PROSITE" id="PS51859"/>
    </source>
</evidence>
<comment type="cofactor">
    <cofactor evidence="1">
        <name>Mg(2+)</name>
        <dbReference type="ChEBI" id="CHEBI:18420"/>
    </cofactor>
</comment>
<dbReference type="InterPro" id="IPR015008">
    <property type="entry name" value="ROCK_Rho-bd_dom"/>
</dbReference>
<dbReference type="Gene3D" id="2.30.29.30">
    <property type="entry name" value="Pleckstrin-homology domain (PH domain)/Phosphotyrosine-binding domain (PTB)"/>
    <property type="match status" value="1"/>
</dbReference>
<feature type="region of interest" description="Disordered" evidence="30">
    <location>
        <begin position="1774"/>
        <end position="1804"/>
    </location>
</feature>
<dbReference type="GO" id="GO:0031267">
    <property type="term" value="F:small GTPase binding"/>
    <property type="evidence" value="ECO:0007669"/>
    <property type="project" value="InterPro"/>
</dbReference>
<accession>A0A8S0ZCC6</accession>
<dbReference type="SMART" id="SM00109">
    <property type="entry name" value="C1"/>
    <property type="match status" value="1"/>
</dbReference>
<evidence type="ECO:0000256" key="20">
    <source>
        <dbReference type="ARBA" id="ARBA00023136"/>
    </source>
</evidence>
<dbReference type="GO" id="GO:0031032">
    <property type="term" value="P:actomyosin structure organization"/>
    <property type="evidence" value="ECO:0007669"/>
    <property type="project" value="TreeGrafter"/>
</dbReference>
<dbReference type="SUPFAM" id="SSF103652">
    <property type="entry name" value="G protein-binding domain"/>
    <property type="match status" value="1"/>
</dbReference>
<dbReference type="OrthoDB" id="5795902at2759"/>
<dbReference type="Pfam" id="PF08912">
    <property type="entry name" value="Rho_Binding"/>
    <property type="match status" value="1"/>
</dbReference>
<evidence type="ECO:0000256" key="11">
    <source>
        <dbReference type="ARBA" id="ARBA00022679"/>
    </source>
</evidence>
<evidence type="ECO:0000256" key="24">
    <source>
        <dbReference type="ARBA" id="ARBA00068946"/>
    </source>
</evidence>
<keyword evidence="8" id="KW-0963">Cytoplasm</keyword>
<feature type="domain" description="RhoBD" evidence="35">
    <location>
        <begin position="943"/>
        <end position="1007"/>
    </location>
</feature>
<dbReference type="SMART" id="SM00133">
    <property type="entry name" value="S_TK_X"/>
    <property type="match status" value="1"/>
</dbReference>
<keyword evidence="7" id="KW-1003">Cell membrane</keyword>
<dbReference type="Gene3D" id="1.10.510.10">
    <property type="entry name" value="Transferase(Phosphotransferase) domain 1"/>
    <property type="match status" value="1"/>
</dbReference>
<dbReference type="FunFam" id="3.30.200.20:FF:000072">
    <property type="entry name" value="Rho-associated protein kinase 2"/>
    <property type="match status" value="1"/>
</dbReference>
<evidence type="ECO:0000256" key="8">
    <source>
        <dbReference type="ARBA" id="ARBA00022490"/>
    </source>
</evidence>
<dbReference type="SMART" id="SM00233">
    <property type="entry name" value="PH"/>
    <property type="match status" value="1"/>
</dbReference>
<dbReference type="InterPro" id="IPR008271">
    <property type="entry name" value="Ser/Thr_kinase_AS"/>
</dbReference>
<evidence type="ECO:0000256" key="4">
    <source>
        <dbReference type="ARBA" id="ARBA00004626"/>
    </source>
</evidence>
<dbReference type="InterPro" id="IPR000961">
    <property type="entry name" value="AGC-kinase_C"/>
</dbReference>
<comment type="caution">
    <text evidence="36">The sequence shown here is derived from an EMBL/GenBank/DDBJ whole genome shotgun (WGS) entry which is preliminary data.</text>
</comment>
<evidence type="ECO:0000256" key="29">
    <source>
        <dbReference type="SAM" id="Coils"/>
    </source>
</evidence>
<reference evidence="36 37" key="1">
    <citation type="submission" date="2020-04" db="EMBL/GenBank/DDBJ databases">
        <authorList>
            <person name="Wallbank WR R."/>
            <person name="Pardo Diaz C."/>
            <person name="Kozak K."/>
            <person name="Martin S."/>
            <person name="Jiggins C."/>
            <person name="Moest M."/>
            <person name="Warren A I."/>
            <person name="Byers J.R.P. K."/>
            <person name="Montejo-Kovacevich G."/>
            <person name="Yen C E."/>
        </authorList>
    </citation>
    <scope>NUCLEOTIDE SEQUENCE [LARGE SCALE GENOMIC DNA]</scope>
</reference>
<dbReference type="Gene3D" id="3.30.60.20">
    <property type="match status" value="1"/>
</dbReference>
<protein>
    <recommendedName>
        <fullName evidence="24">Rho-associated protein kinase let-502</fullName>
        <ecNumber evidence="6">2.7.11.1</ecNumber>
    </recommendedName>
    <alternativeName>
        <fullName evidence="25">Lethal protein 502</fullName>
    </alternativeName>
    <alternativeName>
        <fullName evidence="26">Rho-binding kinase let-502</fullName>
    </alternativeName>
</protein>
<feature type="compositionally biased region" description="Low complexity" evidence="30">
    <location>
        <begin position="1774"/>
        <end position="1797"/>
    </location>
</feature>
<dbReference type="EC" id="2.7.11.1" evidence="6"/>
<dbReference type="InterPro" id="IPR011993">
    <property type="entry name" value="PH-like_dom_sf"/>
</dbReference>
<dbReference type="Gene3D" id="1.20.5.340">
    <property type="match status" value="1"/>
</dbReference>
<dbReference type="InterPro" id="IPR002219">
    <property type="entry name" value="PKC_DAG/PE"/>
</dbReference>
<name>A0A8S0ZCC6_ARCPL</name>
<feature type="coiled-coil region" evidence="29">
    <location>
        <begin position="1025"/>
        <end position="1098"/>
    </location>
</feature>
<evidence type="ECO:0000256" key="18">
    <source>
        <dbReference type="ARBA" id="ARBA00022842"/>
    </source>
</evidence>
<feature type="region of interest" description="Disordered" evidence="30">
    <location>
        <begin position="1195"/>
        <end position="1217"/>
    </location>
</feature>
<feature type="domain" description="Phorbol-ester/DAG-type" evidence="33">
    <location>
        <begin position="1220"/>
        <end position="1274"/>
    </location>
</feature>
<feature type="coiled-coil region" evidence="29">
    <location>
        <begin position="622"/>
        <end position="759"/>
    </location>
</feature>
<evidence type="ECO:0000256" key="1">
    <source>
        <dbReference type="ARBA" id="ARBA00001946"/>
    </source>
</evidence>
<evidence type="ECO:0000256" key="19">
    <source>
        <dbReference type="ARBA" id="ARBA00023054"/>
    </source>
</evidence>
<feature type="compositionally biased region" description="Low complexity" evidence="30">
    <location>
        <begin position="1684"/>
        <end position="1704"/>
    </location>
</feature>
<keyword evidence="9" id="KW-0723">Serine/threonine-protein kinase</keyword>
<keyword evidence="10" id="KW-0597">Phosphoprotein</keyword>
<dbReference type="EMBL" id="CADEBD010000288">
    <property type="protein sequence ID" value="CAB3230587.1"/>
    <property type="molecule type" value="Genomic_DNA"/>
</dbReference>
<dbReference type="PANTHER" id="PTHR22988:SF73">
    <property type="entry name" value="RHO-ASSOCIATED PROTEIN KINASE"/>
    <property type="match status" value="1"/>
</dbReference>
<keyword evidence="15" id="KW-0418">Kinase</keyword>
<evidence type="ECO:0000256" key="13">
    <source>
        <dbReference type="ARBA" id="ARBA00022741"/>
    </source>
</evidence>